<gene>
    <name evidence="1" type="ORF">CB0940_01068</name>
</gene>
<proteinExistence type="predicted"/>
<sequence>MGSDVRLWALVSANSTKTAVGFVWAKVSSRCKHCSGSELTKTAHGQTEDARGGKAAHLIQNCLHPRRGACAHFDRRARAGRAMRARRVSAPEAALQCRARRHGVRCLGSSRRPDKNAHRSLPSVLRRARELVARVAAGRVGGRRVIGSGSALAGG</sequence>
<comment type="caution">
    <text evidence="1">The sequence shown here is derived from an EMBL/GenBank/DDBJ whole genome shotgun (WGS) entry which is preliminary data.</text>
</comment>
<accession>A0A2G5I752</accession>
<name>A0A2G5I752_CERBT</name>
<dbReference type="Proteomes" id="UP000230605">
    <property type="component" value="Chromosome 1"/>
</dbReference>
<dbReference type="OrthoDB" id="546632at2759"/>
<dbReference type="AlphaFoldDB" id="A0A2G5I752"/>
<reference evidence="1 2" key="1">
    <citation type="submission" date="2015-10" db="EMBL/GenBank/DDBJ databases">
        <title>The cercosporin biosynthetic gene cluster was horizontally transferred to several fungal lineages and shown to be expanded in Cercospora beticola based on microsynteny with recipient genomes.</title>
        <authorList>
            <person name="De Jonge R."/>
            <person name="Ebert M.K."/>
            <person name="Suttle J.C."/>
            <person name="Jurick Ii W.M."/>
            <person name="Secor G.A."/>
            <person name="Thomma B.P."/>
            <person name="Van De Peer Y."/>
            <person name="Bolton M.D."/>
        </authorList>
    </citation>
    <scope>NUCLEOTIDE SEQUENCE [LARGE SCALE GENOMIC DNA]</scope>
    <source>
        <strain evidence="1 2">09-40</strain>
    </source>
</reference>
<evidence type="ECO:0000313" key="1">
    <source>
        <dbReference type="EMBL" id="PIB00631.1"/>
    </source>
</evidence>
<dbReference type="EMBL" id="LKMD01000100">
    <property type="protein sequence ID" value="PIB00631.1"/>
    <property type="molecule type" value="Genomic_DNA"/>
</dbReference>
<evidence type="ECO:0000313" key="2">
    <source>
        <dbReference type="Proteomes" id="UP000230605"/>
    </source>
</evidence>
<protein>
    <submittedName>
        <fullName evidence="1">Uncharacterized protein</fullName>
    </submittedName>
</protein>
<organism evidence="1 2">
    <name type="scientific">Cercospora beticola</name>
    <name type="common">Sugarbeet leaf spot fungus</name>
    <dbReference type="NCBI Taxonomy" id="122368"/>
    <lineage>
        <taxon>Eukaryota</taxon>
        <taxon>Fungi</taxon>
        <taxon>Dikarya</taxon>
        <taxon>Ascomycota</taxon>
        <taxon>Pezizomycotina</taxon>
        <taxon>Dothideomycetes</taxon>
        <taxon>Dothideomycetidae</taxon>
        <taxon>Mycosphaerellales</taxon>
        <taxon>Mycosphaerellaceae</taxon>
        <taxon>Cercospora</taxon>
    </lineage>
</organism>